<evidence type="ECO:0000313" key="6">
    <source>
        <dbReference type="Proteomes" id="UP000789833"/>
    </source>
</evidence>
<evidence type="ECO:0000259" key="4">
    <source>
        <dbReference type="PROSITE" id="PS50977"/>
    </source>
</evidence>
<dbReference type="Pfam" id="PF00440">
    <property type="entry name" value="TetR_N"/>
    <property type="match status" value="1"/>
</dbReference>
<accession>A0ABM8YK00</accession>
<feature type="DNA-binding region" description="H-T-H motif" evidence="3">
    <location>
        <begin position="25"/>
        <end position="44"/>
    </location>
</feature>
<proteinExistence type="predicted"/>
<dbReference type="PANTHER" id="PTHR43479:SF22">
    <property type="entry name" value="TRANSCRIPTIONAL REGULATOR, TETR FAMILY"/>
    <property type="match status" value="1"/>
</dbReference>
<evidence type="ECO:0000256" key="2">
    <source>
        <dbReference type="ARBA" id="ARBA00023125"/>
    </source>
</evidence>
<dbReference type="PRINTS" id="PR00455">
    <property type="entry name" value="HTHTETR"/>
</dbReference>
<keyword evidence="2 3" id="KW-0238">DNA-binding</keyword>
<keyword evidence="6" id="KW-1185">Reference proteome</keyword>
<evidence type="ECO:0000313" key="5">
    <source>
        <dbReference type="EMBL" id="CAG9620242.1"/>
    </source>
</evidence>
<dbReference type="InterPro" id="IPR001647">
    <property type="entry name" value="HTH_TetR"/>
</dbReference>
<protein>
    <recommendedName>
        <fullName evidence="4">HTH tetR-type domain-containing protein</fullName>
    </recommendedName>
</protein>
<dbReference type="PANTHER" id="PTHR43479">
    <property type="entry name" value="ACREF/ENVCD OPERON REPRESSOR-RELATED"/>
    <property type="match status" value="1"/>
</dbReference>
<feature type="domain" description="HTH tetR-type" evidence="4">
    <location>
        <begin position="2"/>
        <end position="62"/>
    </location>
</feature>
<sequence>MKNRKQHVLACAHKLFIDKGFQATSIQDILDESKIAKGTLYNYFSSKNELLIELFKMLYIKMEKERDDLLLGEDPTDIHVFVKQFELQMETNRANKLISLFEEVIFINDPELKQFIRNGQMRMLSWVHQRFVQIFGYEKRDYLWDCAIMFLGILNHNIRYYSMTHNKLDIPRVVHFSINRLVNIVEDVSKTGEVLLEADVMDRLFPEDASKSRGSLCQIINELKTDIRDTIEGEKITELLDFIHDEFSAINSREPRRFLVESAMKTLGEYEVVHRHKGWNKLKDLVLN</sequence>
<dbReference type="Proteomes" id="UP000789833">
    <property type="component" value="Unassembled WGS sequence"/>
</dbReference>
<evidence type="ECO:0000256" key="1">
    <source>
        <dbReference type="ARBA" id="ARBA00022491"/>
    </source>
</evidence>
<dbReference type="InterPro" id="IPR023772">
    <property type="entry name" value="DNA-bd_HTH_TetR-type_CS"/>
</dbReference>
<comment type="caution">
    <text evidence="5">The sequence shown here is derived from an EMBL/GenBank/DDBJ whole genome shotgun (WGS) entry which is preliminary data.</text>
</comment>
<reference evidence="5 6" key="1">
    <citation type="submission" date="2021-10" db="EMBL/GenBank/DDBJ databases">
        <authorList>
            <person name="Criscuolo A."/>
        </authorList>
    </citation>
    <scope>NUCLEOTIDE SEQUENCE [LARGE SCALE GENOMIC DNA]</scope>
    <source>
        <strain evidence="6">CIP 111883</strain>
    </source>
</reference>
<organism evidence="5 6">
    <name type="scientific">Sutcliffiella rhizosphaerae</name>
    <dbReference type="NCBI Taxonomy" id="2880967"/>
    <lineage>
        <taxon>Bacteria</taxon>
        <taxon>Bacillati</taxon>
        <taxon>Bacillota</taxon>
        <taxon>Bacilli</taxon>
        <taxon>Bacillales</taxon>
        <taxon>Bacillaceae</taxon>
        <taxon>Sutcliffiella</taxon>
    </lineage>
</organism>
<dbReference type="EMBL" id="CAKJTJ010000004">
    <property type="protein sequence ID" value="CAG9620242.1"/>
    <property type="molecule type" value="Genomic_DNA"/>
</dbReference>
<dbReference type="PROSITE" id="PS01081">
    <property type="entry name" value="HTH_TETR_1"/>
    <property type="match status" value="1"/>
</dbReference>
<name>A0ABM8YK00_9BACI</name>
<dbReference type="Gene3D" id="1.10.357.10">
    <property type="entry name" value="Tetracycline Repressor, domain 2"/>
    <property type="match status" value="1"/>
</dbReference>
<keyword evidence="1" id="KW-0678">Repressor</keyword>
<dbReference type="SUPFAM" id="SSF46689">
    <property type="entry name" value="Homeodomain-like"/>
    <property type="match status" value="1"/>
</dbReference>
<dbReference type="InterPro" id="IPR009057">
    <property type="entry name" value="Homeodomain-like_sf"/>
</dbReference>
<gene>
    <name evidence="5" type="ORF">BACCIP111883_01010</name>
</gene>
<dbReference type="InterPro" id="IPR050624">
    <property type="entry name" value="HTH-type_Tx_Regulator"/>
</dbReference>
<dbReference type="RefSeq" id="WP_230500179.1">
    <property type="nucleotide sequence ID" value="NZ_CAKJTJ010000004.1"/>
</dbReference>
<evidence type="ECO:0000256" key="3">
    <source>
        <dbReference type="PROSITE-ProRule" id="PRU00335"/>
    </source>
</evidence>
<dbReference type="PROSITE" id="PS50977">
    <property type="entry name" value="HTH_TETR_2"/>
    <property type="match status" value="1"/>
</dbReference>